<sequence>MAAEDDQQQQLTTASLRQDRSKLWFFKSNDSRIAAKQNSLVALKELLVSSSTSNRARFAESMLEIEVLHQILFGFVRSPTSPS</sequence>
<name>A0AAV2EQV2_9ROSI</name>
<accession>A0AAV2EQV2</accession>
<gene>
    <name evidence="1" type="ORF">LTRI10_LOCUS29300</name>
</gene>
<proteinExistence type="predicted"/>
<reference evidence="1 2" key="1">
    <citation type="submission" date="2024-04" db="EMBL/GenBank/DDBJ databases">
        <authorList>
            <person name="Fracassetti M."/>
        </authorList>
    </citation>
    <scope>NUCLEOTIDE SEQUENCE [LARGE SCALE GENOMIC DNA]</scope>
</reference>
<evidence type="ECO:0000313" key="2">
    <source>
        <dbReference type="Proteomes" id="UP001497516"/>
    </source>
</evidence>
<dbReference type="Proteomes" id="UP001497516">
    <property type="component" value="Chromosome 5"/>
</dbReference>
<evidence type="ECO:0000313" key="1">
    <source>
        <dbReference type="EMBL" id="CAL1388368.1"/>
    </source>
</evidence>
<dbReference type="AlphaFoldDB" id="A0AAV2EQV2"/>
<organism evidence="1 2">
    <name type="scientific">Linum trigynum</name>
    <dbReference type="NCBI Taxonomy" id="586398"/>
    <lineage>
        <taxon>Eukaryota</taxon>
        <taxon>Viridiplantae</taxon>
        <taxon>Streptophyta</taxon>
        <taxon>Embryophyta</taxon>
        <taxon>Tracheophyta</taxon>
        <taxon>Spermatophyta</taxon>
        <taxon>Magnoliopsida</taxon>
        <taxon>eudicotyledons</taxon>
        <taxon>Gunneridae</taxon>
        <taxon>Pentapetalae</taxon>
        <taxon>rosids</taxon>
        <taxon>fabids</taxon>
        <taxon>Malpighiales</taxon>
        <taxon>Linaceae</taxon>
        <taxon>Linum</taxon>
    </lineage>
</organism>
<protein>
    <submittedName>
        <fullName evidence="1">Uncharacterized protein</fullName>
    </submittedName>
</protein>
<keyword evidence="2" id="KW-1185">Reference proteome</keyword>
<dbReference type="EMBL" id="OZ034818">
    <property type="protein sequence ID" value="CAL1388368.1"/>
    <property type="molecule type" value="Genomic_DNA"/>
</dbReference>